<keyword evidence="12" id="KW-0472">Membrane</keyword>
<dbReference type="InterPro" id="IPR002401">
    <property type="entry name" value="Cyt_P450_E_grp-I"/>
</dbReference>
<evidence type="ECO:0000256" key="7">
    <source>
        <dbReference type="ARBA" id="ARBA00022723"/>
    </source>
</evidence>
<dbReference type="EMBL" id="JAKELL010000029">
    <property type="protein sequence ID" value="KAH8990855.1"/>
    <property type="molecule type" value="Genomic_DNA"/>
</dbReference>
<comment type="pathway">
    <text evidence="3">Secondary metabolite biosynthesis.</text>
</comment>
<evidence type="ECO:0000256" key="6">
    <source>
        <dbReference type="ARBA" id="ARBA00022692"/>
    </source>
</evidence>
<keyword evidence="8" id="KW-1133">Transmembrane helix</keyword>
<keyword evidence="16" id="KW-1185">Reference proteome</keyword>
<dbReference type="Gene3D" id="1.10.630.10">
    <property type="entry name" value="Cytochrome P450"/>
    <property type="match status" value="1"/>
</dbReference>
<evidence type="ECO:0000256" key="10">
    <source>
        <dbReference type="ARBA" id="ARBA00023004"/>
    </source>
</evidence>
<evidence type="ECO:0000256" key="14">
    <source>
        <dbReference type="RuleBase" id="RU000461"/>
    </source>
</evidence>
<dbReference type="PRINTS" id="PR00385">
    <property type="entry name" value="P450"/>
</dbReference>
<dbReference type="Pfam" id="PF00067">
    <property type="entry name" value="p450"/>
    <property type="match status" value="1"/>
</dbReference>
<dbReference type="CDD" id="cd11065">
    <property type="entry name" value="CYP64-like"/>
    <property type="match status" value="1"/>
</dbReference>
<evidence type="ECO:0000256" key="9">
    <source>
        <dbReference type="ARBA" id="ARBA00023002"/>
    </source>
</evidence>
<dbReference type="PANTHER" id="PTHR46300">
    <property type="entry name" value="P450, PUTATIVE (EUROFUNG)-RELATED-RELATED"/>
    <property type="match status" value="1"/>
</dbReference>
<comment type="subcellular location">
    <subcellularLocation>
        <location evidence="2">Membrane</location>
    </subcellularLocation>
</comment>
<dbReference type="InterPro" id="IPR017972">
    <property type="entry name" value="Cyt_P450_CS"/>
</dbReference>
<dbReference type="PANTHER" id="PTHR46300:SF2">
    <property type="entry name" value="CYTOCHROME P450 MONOOXYGENASE ALNH-RELATED"/>
    <property type="match status" value="1"/>
</dbReference>
<evidence type="ECO:0000313" key="16">
    <source>
        <dbReference type="Proteomes" id="UP001201163"/>
    </source>
</evidence>
<evidence type="ECO:0000256" key="1">
    <source>
        <dbReference type="ARBA" id="ARBA00001971"/>
    </source>
</evidence>
<dbReference type="InterPro" id="IPR036396">
    <property type="entry name" value="Cyt_P450_sf"/>
</dbReference>
<evidence type="ECO:0000256" key="3">
    <source>
        <dbReference type="ARBA" id="ARBA00005179"/>
    </source>
</evidence>
<keyword evidence="7 13" id="KW-0479">Metal-binding</keyword>
<evidence type="ECO:0000256" key="12">
    <source>
        <dbReference type="ARBA" id="ARBA00023136"/>
    </source>
</evidence>
<dbReference type="GO" id="GO:0016705">
    <property type="term" value="F:oxidoreductase activity, acting on paired donors, with incorporation or reduction of molecular oxygen"/>
    <property type="evidence" value="ECO:0007669"/>
    <property type="project" value="InterPro"/>
</dbReference>
<evidence type="ECO:0000256" key="11">
    <source>
        <dbReference type="ARBA" id="ARBA00023033"/>
    </source>
</evidence>
<dbReference type="PRINTS" id="PR00463">
    <property type="entry name" value="EP450I"/>
</dbReference>
<comment type="caution">
    <text evidence="15">The sequence shown here is derived from an EMBL/GenBank/DDBJ whole genome shotgun (WGS) entry which is preliminary data.</text>
</comment>
<gene>
    <name evidence="15" type="ORF">EDB92DRAFT_2088385</name>
</gene>
<keyword evidence="6" id="KW-0812">Transmembrane</keyword>
<dbReference type="PROSITE" id="PS00086">
    <property type="entry name" value="CYTOCHROME_P450"/>
    <property type="match status" value="1"/>
</dbReference>
<dbReference type="GO" id="GO:0020037">
    <property type="term" value="F:heme binding"/>
    <property type="evidence" value="ECO:0007669"/>
    <property type="project" value="InterPro"/>
</dbReference>
<keyword evidence="9 14" id="KW-0560">Oxidoreductase</keyword>
<reference evidence="15" key="1">
    <citation type="submission" date="2022-01" db="EMBL/GenBank/DDBJ databases">
        <title>Comparative genomics reveals a dynamic genome evolution in the ectomycorrhizal milk-cap (Lactarius) mushrooms.</title>
        <authorList>
            <consortium name="DOE Joint Genome Institute"/>
            <person name="Lebreton A."/>
            <person name="Tang N."/>
            <person name="Kuo A."/>
            <person name="LaButti K."/>
            <person name="Drula E."/>
            <person name="Barry K."/>
            <person name="Clum A."/>
            <person name="Lipzen A."/>
            <person name="Mousain D."/>
            <person name="Ng V."/>
            <person name="Wang R."/>
            <person name="Wang X."/>
            <person name="Dai Y."/>
            <person name="Henrissat B."/>
            <person name="Grigoriev I.V."/>
            <person name="Guerin-Laguette A."/>
            <person name="Yu F."/>
            <person name="Martin F.M."/>
        </authorList>
    </citation>
    <scope>NUCLEOTIDE SEQUENCE</scope>
    <source>
        <strain evidence="15">QP</strain>
    </source>
</reference>
<sequence length="534" mass="60289">MIMVFDNISTSSAGVLVILVLLLISSRRYRLPPGPPGNVAVEFTESPMPVLFDKWRKQYGPIFSFKIGTKLAIVLNNIKATSDLLDKKGDIYSSRPRLVVAHDILSGGKRGLSAPYGDHWRRWRKLQHMGMNERAAVYYREQQTLEAAIVLRDLLADGGNSHDEILWRFVTSVVLGVSYGCHWLQIRILMSYGKSDANHHRRTVPGQCRSLNIDRSLLYYHHQRPRKWPSLLWLPKPLQWFRPALTMFEEIRANDTETYLDFFNGVKRRFEAGIAKECMGTYSLSKGGNQGMTDVEVAYALSAPFSAGVDTTLSTIQWCLVAVVTYPDITTRIQEELDNVVGRDRLPTFDDEGSLPYLAAFIKEVTRRLWRPAVPLAIPHATSKSDVYAGYDIPAGTTVYGNINALVKIPSLFEDPETFNPSRFLKPHSPVGGNWKGKVEGEFTIPFGFGRRVCPGIHVALQSTFISVARILWAFDIRPAADGSRVDATKTVNLGLARIPAPFYISVSVRHEHALRLIENESRDAELRLREWEF</sequence>
<dbReference type="Proteomes" id="UP001201163">
    <property type="component" value="Unassembled WGS sequence"/>
</dbReference>
<keyword evidence="5 13" id="KW-0349">Heme</keyword>
<dbReference type="AlphaFoldDB" id="A0AAD4LEY1"/>
<comment type="similarity">
    <text evidence="4 14">Belongs to the cytochrome P450 family.</text>
</comment>
<name>A0AAD4LEY1_9AGAM</name>
<keyword evidence="10 13" id="KW-0408">Iron</keyword>
<dbReference type="InterPro" id="IPR001128">
    <property type="entry name" value="Cyt_P450"/>
</dbReference>
<dbReference type="SUPFAM" id="SSF48264">
    <property type="entry name" value="Cytochrome P450"/>
    <property type="match status" value="1"/>
</dbReference>
<evidence type="ECO:0000313" key="15">
    <source>
        <dbReference type="EMBL" id="KAH8990855.1"/>
    </source>
</evidence>
<evidence type="ECO:0000256" key="8">
    <source>
        <dbReference type="ARBA" id="ARBA00022989"/>
    </source>
</evidence>
<evidence type="ECO:0000256" key="13">
    <source>
        <dbReference type="PIRSR" id="PIRSR602401-1"/>
    </source>
</evidence>
<keyword evidence="11 14" id="KW-0503">Monooxygenase</keyword>
<dbReference type="GO" id="GO:0016020">
    <property type="term" value="C:membrane"/>
    <property type="evidence" value="ECO:0007669"/>
    <property type="project" value="UniProtKB-SubCell"/>
</dbReference>
<proteinExistence type="inferred from homology"/>
<evidence type="ECO:0000256" key="2">
    <source>
        <dbReference type="ARBA" id="ARBA00004370"/>
    </source>
</evidence>
<dbReference type="GO" id="GO:0005506">
    <property type="term" value="F:iron ion binding"/>
    <property type="evidence" value="ECO:0007669"/>
    <property type="project" value="InterPro"/>
</dbReference>
<evidence type="ECO:0000256" key="4">
    <source>
        <dbReference type="ARBA" id="ARBA00010617"/>
    </source>
</evidence>
<accession>A0AAD4LEY1</accession>
<dbReference type="GO" id="GO:0004497">
    <property type="term" value="F:monooxygenase activity"/>
    <property type="evidence" value="ECO:0007669"/>
    <property type="project" value="UniProtKB-KW"/>
</dbReference>
<feature type="binding site" description="axial binding residue" evidence="13">
    <location>
        <position position="454"/>
    </location>
    <ligand>
        <name>heme</name>
        <dbReference type="ChEBI" id="CHEBI:30413"/>
    </ligand>
    <ligandPart>
        <name>Fe</name>
        <dbReference type="ChEBI" id="CHEBI:18248"/>
    </ligandPart>
</feature>
<evidence type="ECO:0000256" key="5">
    <source>
        <dbReference type="ARBA" id="ARBA00022617"/>
    </source>
</evidence>
<comment type="cofactor">
    <cofactor evidence="1 13">
        <name>heme</name>
        <dbReference type="ChEBI" id="CHEBI:30413"/>
    </cofactor>
</comment>
<protein>
    <submittedName>
        <fullName evidence="15">Cytochrome P450</fullName>
    </submittedName>
</protein>
<organism evidence="15 16">
    <name type="scientific">Lactarius akahatsu</name>
    <dbReference type="NCBI Taxonomy" id="416441"/>
    <lineage>
        <taxon>Eukaryota</taxon>
        <taxon>Fungi</taxon>
        <taxon>Dikarya</taxon>
        <taxon>Basidiomycota</taxon>
        <taxon>Agaricomycotina</taxon>
        <taxon>Agaricomycetes</taxon>
        <taxon>Russulales</taxon>
        <taxon>Russulaceae</taxon>
        <taxon>Lactarius</taxon>
    </lineage>
</organism>
<dbReference type="InterPro" id="IPR050364">
    <property type="entry name" value="Cytochrome_P450_fung"/>
</dbReference>